<gene>
    <name evidence="1" type="ORF">B0W44_01000</name>
</gene>
<evidence type="ECO:0000313" key="1">
    <source>
        <dbReference type="EMBL" id="AQS54578.1"/>
    </source>
</evidence>
<sequence>MAICFKFRSNVAKLLTNGFANVACPRTLLFGYFQVIPPSLLAVRAGLLLLTTERGVQGIDDAFQLFARFVEQGQVPYLW</sequence>
<organism evidence="1 2">
    <name type="scientific">Novibacillus thermophilus</name>
    <dbReference type="NCBI Taxonomy" id="1471761"/>
    <lineage>
        <taxon>Bacteria</taxon>
        <taxon>Bacillati</taxon>
        <taxon>Bacillota</taxon>
        <taxon>Bacilli</taxon>
        <taxon>Bacillales</taxon>
        <taxon>Thermoactinomycetaceae</taxon>
        <taxon>Novibacillus</taxon>
    </lineage>
</organism>
<name>A0A1U9K3G5_9BACL</name>
<reference evidence="1 2" key="1">
    <citation type="journal article" date="2015" name="Int. J. Syst. Evol. Microbiol.">
        <title>Novibacillus thermophilus gen. nov., sp. nov., a Gram-staining-negative and moderately thermophilic member of the family Thermoactinomycetaceae.</title>
        <authorList>
            <person name="Yang G."/>
            <person name="Chen J."/>
            <person name="Zhou S."/>
        </authorList>
    </citation>
    <scope>NUCLEOTIDE SEQUENCE [LARGE SCALE GENOMIC DNA]</scope>
    <source>
        <strain evidence="1 2">SG-1</strain>
    </source>
</reference>
<dbReference type="KEGG" id="ntr:B0W44_01000"/>
<protein>
    <submittedName>
        <fullName evidence="1">Uncharacterized protein</fullName>
    </submittedName>
</protein>
<dbReference type="Proteomes" id="UP000188603">
    <property type="component" value="Chromosome"/>
</dbReference>
<keyword evidence="2" id="KW-1185">Reference proteome</keyword>
<dbReference type="STRING" id="1471761.B0W44_01000"/>
<dbReference type="AlphaFoldDB" id="A0A1U9K3G5"/>
<evidence type="ECO:0000313" key="2">
    <source>
        <dbReference type="Proteomes" id="UP000188603"/>
    </source>
</evidence>
<accession>A0A1U9K3G5</accession>
<proteinExistence type="predicted"/>
<dbReference type="EMBL" id="CP019699">
    <property type="protein sequence ID" value="AQS54578.1"/>
    <property type="molecule type" value="Genomic_DNA"/>
</dbReference>